<evidence type="ECO:0000256" key="1">
    <source>
        <dbReference type="ARBA" id="ARBA00010751"/>
    </source>
</evidence>
<dbReference type="Pfam" id="PF01906">
    <property type="entry name" value="YbjQ_1"/>
    <property type="match status" value="1"/>
</dbReference>
<feature type="transmembrane region" description="Helical" evidence="2">
    <location>
        <begin position="248"/>
        <end position="267"/>
    </location>
</feature>
<dbReference type="InterPro" id="IPR002765">
    <property type="entry name" value="UPF0145_YbjQ-like"/>
</dbReference>
<sequence>MELLLKLGLFLVLLALGYWRGRRNERLHLRWLAEEEKRLADVLIFASHYPPPGAAGLQRMDPVLVSGSVVVAADFFRMLVASLRKVIGGNYAAHERLLERARRHATVKLKQQAQAQGLRMVFNVRYTTARISDPRAGEAMQVEVLAWGTGFVPACGTVAQSRVHHQPGTHITAHDGFDLLKNPVSRWWVIGWFAGLAYIFGELLTDSLWLHSWRYLHGAPWQGFAVAAVVLAALLAHNGRRNQLPWSIGIPLSVLTVPLLVCLFYFAGLRVNGNFALAWQRDAAPTLYEVRANFEMHPLEPGMPVWQLDPDSAYWETILRPSQQQRILVVRGPLGFYQYDVQPLRERYQQWHASQQKEKTDK</sequence>
<proteinExistence type="inferred from homology"/>
<dbReference type="Gene3D" id="3.30.110.70">
    <property type="entry name" value="Hypothetical protein apc22750. Chain B"/>
    <property type="match status" value="1"/>
</dbReference>
<feature type="transmembrane region" description="Helical" evidence="2">
    <location>
        <begin position="187"/>
        <end position="204"/>
    </location>
</feature>
<protein>
    <recommendedName>
        <fullName evidence="5">YbjQ family protein</fullName>
    </recommendedName>
</protein>
<dbReference type="InterPro" id="IPR035439">
    <property type="entry name" value="UPF0145_dom_sf"/>
</dbReference>
<gene>
    <name evidence="3" type="ORF">EBQ26_04335</name>
</gene>
<comment type="similarity">
    <text evidence="1">Belongs to the UPF0145 family.</text>
</comment>
<dbReference type="SUPFAM" id="SSF117782">
    <property type="entry name" value="YbjQ-like"/>
    <property type="match status" value="1"/>
</dbReference>
<accession>A0A3M6Q9H1</accession>
<dbReference type="EMBL" id="RDQM01000004">
    <property type="protein sequence ID" value="RMW99586.1"/>
    <property type="molecule type" value="Genomic_DNA"/>
</dbReference>
<reference evidence="3 4" key="1">
    <citation type="submission" date="2018-10" db="EMBL/GenBank/DDBJ databases">
        <title>Comamonadaceae CDC group NO-1 genome sequencing and assembly.</title>
        <authorList>
            <person name="Bernier A.-M."/>
            <person name="Bernard K."/>
        </authorList>
    </citation>
    <scope>NUCLEOTIDE SEQUENCE [LARGE SCALE GENOMIC DNA]</scope>
    <source>
        <strain evidence="3 4">NML970147</strain>
    </source>
</reference>
<name>A0A3M6Q9H1_9BURK</name>
<keyword evidence="2" id="KW-0472">Membrane</keyword>
<evidence type="ECO:0000313" key="3">
    <source>
        <dbReference type="EMBL" id="RMW99586.1"/>
    </source>
</evidence>
<keyword evidence="2" id="KW-0812">Transmembrane</keyword>
<keyword evidence="2" id="KW-1133">Transmembrane helix</keyword>
<comment type="caution">
    <text evidence="3">The sequence shown here is derived from an EMBL/GenBank/DDBJ whole genome shotgun (WGS) entry which is preliminary data.</text>
</comment>
<evidence type="ECO:0008006" key="5">
    <source>
        <dbReference type="Google" id="ProtNLM"/>
    </source>
</evidence>
<dbReference type="Proteomes" id="UP000267521">
    <property type="component" value="Unassembled WGS sequence"/>
</dbReference>
<dbReference type="RefSeq" id="WP_122237796.1">
    <property type="nucleotide sequence ID" value="NZ_RDQM01000004.1"/>
</dbReference>
<evidence type="ECO:0000313" key="4">
    <source>
        <dbReference type="Proteomes" id="UP000267521"/>
    </source>
</evidence>
<feature type="transmembrane region" description="Helical" evidence="2">
    <location>
        <begin position="216"/>
        <end position="236"/>
    </location>
</feature>
<organism evidence="3 4">
    <name type="scientific">Allofranklinella schreckenbergeri</name>
    <dbReference type="NCBI Taxonomy" id="1076744"/>
    <lineage>
        <taxon>Bacteria</taxon>
        <taxon>Pseudomonadati</taxon>
        <taxon>Pseudomonadota</taxon>
        <taxon>Betaproteobacteria</taxon>
        <taxon>Burkholderiales</taxon>
        <taxon>Comamonadaceae</taxon>
        <taxon>Allofranklinella</taxon>
    </lineage>
</organism>
<evidence type="ECO:0000256" key="2">
    <source>
        <dbReference type="SAM" id="Phobius"/>
    </source>
</evidence>
<dbReference type="AlphaFoldDB" id="A0A3M6Q9H1"/>